<evidence type="ECO:0000313" key="2">
    <source>
        <dbReference type="EMBL" id="PTX63771.1"/>
    </source>
</evidence>
<dbReference type="InterPro" id="IPR002931">
    <property type="entry name" value="Transglutaminase-like"/>
</dbReference>
<organism evidence="2 3">
    <name type="scientific">Kordia periserrulae</name>
    <dbReference type="NCBI Taxonomy" id="701523"/>
    <lineage>
        <taxon>Bacteria</taxon>
        <taxon>Pseudomonadati</taxon>
        <taxon>Bacteroidota</taxon>
        <taxon>Flavobacteriia</taxon>
        <taxon>Flavobacteriales</taxon>
        <taxon>Flavobacteriaceae</taxon>
        <taxon>Kordia</taxon>
    </lineage>
</organism>
<dbReference type="InterPro" id="IPR052557">
    <property type="entry name" value="CAP/Cytokinesis_protein"/>
</dbReference>
<protein>
    <submittedName>
        <fullName evidence="2">Transglutaminase superfamily protein</fullName>
    </submittedName>
</protein>
<dbReference type="Proteomes" id="UP000244090">
    <property type="component" value="Unassembled WGS sequence"/>
</dbReference>
<feature type="domain" description="Transglutaminase-like" evidence="1">
    <location>
        <begin position="115"/>
        <end position="181"/>
    </location>
</feature>
<evidence type="ECO:0000313" key="3">
    <source>
        <dbReference type="Proteomes" id="UP000244090"/>
    </source>
</evidence>
<proteinExistence type="predicted"/>
<gene>
    <name evidence="2" type="ORF">C8N46_101377</name>
</gene>
<dbReference type="RefSeq" id="WP_108113145.1">
    <property type="nucleotide sequence ID" value="NZ_QBKT01000001.1"/>
</dbReference>
<name>A0A2T6C610_9FLAO</name>
<keyword evidence="3" id="KW-1185">Reference proteome</keyword>
<dbReference type="PANTHER" id="PTHR46333:SF2">
    <property type="entry name" value="CYTOKINESIS PROTEIN 3"/>
    <property type="match status" value="1"/>
</dbReference>
<dbReference type="OrthoDB" id="9788327at2"/>
<dbReference type="Pfam" id="PF01841">
    <property type="entry name" value="Transglut_core"/>
    <property type="match status" value="1"/>
</dbReference>
<dbReference type="InterPro" id="IPR038765">
    <property type="entry name" value="Papain-like_cys_pep_sf"/>
</dbReference>
<dbReference type="AlphaFoldDB" id="A0A2T6C610"/>
<dbReference type="EMBL" id="QBKT01000001">
    <property type="protein sequence ID" value="PTX63771.1"/>
    <property type="molecule type" value="Genomic_DNA"/>
</dbReference>
<dbReference type="Gene3D" id="3.10.620.30">
    <property type="match status" value="1"/>
</dbReference>
<accession>A0A2T6C610</accession>
<evidence type="ECO:0000259" key="1">
    <source>
        <dbReference type="SMART" id="SM00460"/>
    </source>
</evidence>
<sequence length="338" mass="39915">MRIFILYIFLYIFVFQGTAQISDFSHISFEKADEIALKYKDETLHNLPDLVYKLTSQLDTDAERFRAIFKWICSNVSNNYGLYERNKRNRQRYKDNPARLKAWNSKFQKIVFKRLLKNRSTICTGYAYLVKELANLADIECEMIHGYGRTSTINLKTLDSPNHSWNVVKLDGKWYLCDPTWASGNPNPESNQFQFDFNEGFFLSDPKIFAINHHPIIKKWFLLEGETPSFDDFMDAPIIYNKAYAYFSGHTYPQKMHNAIQRNQNINFTLQLQKEVAEKDVNLVIESSFRERKIYPKEVSIKDNSLSIDYKFEFTGFYDVHLYIKEDLIATYTVEVTR</sequence>
<reference evidence="2 3" key="1">
    <citation type="submission" date="2018-04" db="EMBL/GenBank/DDBJ databases">
        <title>Genomic Encyclopedia of Archaeal and Bacterial Type Strains, Phase II (KMG-II): from individual species to whole genera.</title>
        <authorList>
            <person name="Goeker M."/>
        </authorList>
    </citation>
    <scope>NUCLEOTIDE SEQUENCE [LARGE SCALE GENOMIC DNA]</scope>
    <source>
        <strain evidence="2 3">DSM 25731</strain>
    </source>
</reference>
<comment type="caution">
    <text evidence="2">The sequence shown here is derived from an EMBL/GenBank/DDBJ whole genome shotgun (WGS) entry which is preliminary data.</text>
</comment>
<dbReference type="SUPFAM" id="SSF54001">
    <property type="entry name" value="Cysteine proteinases"/>
    <property type="match status" value="1"/>
</dbReference>
<dbReference type="PANTHER" id="PTHR46333">
    <property type="entry name" value="CYTOKINESIS PROTEIN 3"/>
    <property type="match status" value="1"/>
</dbReference>
<dbReference type="SMART" id="SM00460">
    <property type="entry name" value="TGc"/>
    <property type="match status" value="1"/>
</dbReference>
<dbReference type="GO" id="GO:0005737">
    <property type="term" value="C:cytoplasm"/>
    <property type="evidence" value="ECO:0007669"/>
    <property type="project" value="TreeGrafter"/>
</dbReference>